<dbReference type="PANTHER" id="PTHR33571">
    <property type="entry name" value="SSL8005 PROTEIN"/>
    <property type="match status" value="1"/>
</dbReference>
<evidence type="ECO:0000256" key="1">
    <source>
        <dbReference type="ARBA" id="ARBA00001946"/>
    </source>
</evidence>
<keyword evidence="5" id="KW-0479">Metal-binding</keyword>
<keyword evidence="7" id="KW-0067">ATP-binding</keyword>
<evidence type="ECO:0000256" key="4">
    <source>
        <dbReference type="ARBA" id="ARBA00022695"/>
    </source>
</evidence>
<dbReference type="Gene3D" id="3.30.460.10">
    <property type="entry name" value="Beta Polymerase, domain 2"/>
    <property type="match status" value="1"/>
</dbReference>
<evidence type="ECO:0000313" key="11">
    <source>
        <dbReference type="EMBL" id="ADK84205.1"/>
    </source>
</evidence>
<evidence type="ECO:0000256" key="9">
    <source>
        <dbReference type="ARBA" id="ARBA00038276"/>
    </source>
</evidence>
<evidence type="ECO:0000256" key="3">
    <source>
        <dbReference type="ARBA" id="ARBA00022679"/>
    </source>
</evidence>
<dbReference type="RefSeq" id="WP_013257660.1">
    <property type="nucleotide sequence ID" value="NC_014365.1"/>
</dbReference>
<evidence type="ECO:0000313" key="12">
    <source>
        <dbReference type="Proteomes" id="UP000009047"/>
    </source>
</evidence>
<organism evidence="11 12">
    <name type="scientific">Desulfarculus baarsii (strain ATCC 33931 / DSM 2075 / LMG 7858 / VKM B-1802 / 2st14)</name>
    <dbReference type="NCBI Taxonomy" id="644282"/>
    <lineage>
        <taxon>Bacteria</taxon>
        <taxon>Pseudomonadati</taxon>
        <taxon>Thermodesulfobacteriota</taxon>
        <taxon>Desulfarculia</taxon>
        <taxon>Desulfarculales</taxon>
        <taxon>Desulfarculaceae</taxon>
        <taxon>Desulfarculus</taxon>
    </lineage>
</organism>
<dbReference type="CDD" id="cd05403">
    <property type="entry name" value="NT_KNTase_like"/>
    <property type="match status" value="1"/>
</dbReference>
<comment type="similarity">
    <text evidence="9">Belongs to the MntA antitoxin family.</text>
</comment>
<keyword evidence="2" id="KW-1277">Toxin-antitoxin system</keyword>
<feature type="domain" description="Polymerase nucleotidyl transferase" evidence="10">
    <location>
        <begin position="12"/>
        <end position="92"/>
    </location>
</feature>
<evidence type="ECO:0000256" key="7">
    <source>
        <dbReference type="ARBA" id="ARBA00022840"/>
    </source>
</evidence>
<evidence type="ECO:0000256" key="2">
    <source>
        <dbReference type="ARBA" id="ARBA00022649"/>
    </source>
</evidence>
<name>E1QF69_DESB2</name>
<dbReference type="InterPro" id="IPR002934">
    <property type="entry name" value="Polymerase_NTP_transf_dom"/>
</dbReference>
<keyword evidence="12" id="KW-1185">Reference proteome</keyword>
<keyword evidence="6" id="KW-0547">Nucleotide-binding</keyword>
<gene>
    <name evidence="11" type="ordered locus">Deba_0835</name>
</gene>
<dbReference type="OrthoDB" id="5422227at2"/>
<dbReference type="InterPro" id="IPR043519">
    <property type="entry name" value="NT_sf"/>
</dbReference>
<dbReference type="AlphaFoldDB" id="E1QF69"/>
<evidence type="ECO:0000256" key="5">
    <source>
        <dbReference type="ARBA" id="ARBA00022723"/>
    </source>
</evidence>
<reference evidence="11 12" key="1">
    <citation type="journal article" date="2010" name="Stand. Genomic Sci.">
        <title>Complete genome sequence of Desulfarculus baarsii type strain (2st14).</title>
        <authorList>
            <person name="Sun H."/>
            <person name="Spring S."/>
            <person name="Lapidus A."/>
            <person name="Davenport K."/>
            <person name="Del Rio T.G."/>
            <person name="Tice H."/>
            <person name="Nolan M."/>
            <person name="Copeland A."/>
            <person name="Cheng J.F."/>
            <person name="Lucas S."/>
            <person name="Tapia R."/>
            <person name="Goodwin L."/>
            <person name="Pitluck S."/>
            <person name="Ivanova N."/>
            <person name="Pagani I."/>
            <person name="Mavromatis K."/>
            <person name="Ovchinnikova G."/>
            <person name="Pati A."/>
            <person name="Chen A."/>
            <person name="Palaniappan K."/>
            <person name="Hauser L."/>
            <person name="Chang Y.J."/>
            <person name="Jeffries C.D."/>
            <person name="Detter J.C."/>
            <person name="Han C."/>
            <person name="Rohde M."/>
            <person name="Brambilla E."/>
            <person name="Goker M."/>
            <person name="Woyke T."/>
            <person name="Bristow J."/>
            <person name="Eisen J.A."/>
            <person name="Markowitz V."/>
            <person name="Hugenholtz P."/>
            <person name="Kyrpides N.C."/>
            <person name="Klenk H.P."/>
            <person name="Land M."/>
        </authorList>
    </citation>
    <scope>NUCLEOTIDE SEQUENCE [LARGE SCALE GENOMIC DNA]</scope>
    <source>
        <strain evidence="12">ATCC 33931 / DSM 2075 / LMG 7858 / VKM B-1802 / 2st14</strain>
    </source>
</reference>
<keyword evidence="8" id="KW-0460">Magnesium</keyword>
<dbReference type="STRING" id="644282.Deba_0835"/>
<dbReference type="HOGENOM" id="CLU_130257_10_2_7"/>
<evidence type="ECO:0000259" key="10">
    <source>
        <dbReference type="Pfam" id="PF01909"/>
    </source>
</evidence>
<proteinExistence type="inferred from homology"/>
<comment type="cofactor">
    <cofactor evidence="1">
        <name>Mg(2+)</name>
        <dbReference type="ChEBI" id="CHEBI:18420"/>
    </cofactor>
</comment>
<dbReference type="KEGG" id="dbr:Deba_0835"/>
<dbReference type="GO" id="GO:0005524">
    <property type="term" value="F:ATP binding"/>
    <property type="evidence" value="ECO:0007669"/>
    <property type="project" value="UniProtKB-KW"/>
</dbReference>
<dbReference type="EMBL" id="CP002085">
    <property type="protein sequence ID" value="ADK84205.1"/>
    <property type="molecule type" value="Genomic_DNA"/>
</dbReference>
<dbReference type="Proteomes" id="UP000009047">
    <property type="component" value="Chromosome"/>
</dbReference>
<dbReference type="eggNOG" id="COG1669">
    <property type="taxonomic scope" value="Bacteria"/>
</dbReference>
<dbReference type="GO" id="GO:0016779">
    <property type="term" value="F:nucleotidyltransferase activity"/>
    <property type="evidence" value="ECO:0007669"/>
    <property type="project" value="UniProtKB-KW"/>
</dbReference>
<dbReference type="InterPro" id="IPR052038">
    <property type="entry name" value="Type-VII_TA_antitoxin"/>
</dbReference>
<dbReference type="PANTHER" id="PTHR33571:SF12">
    <property type="entry name" value="BSL3053 PROTEIN"/>
    <property type="match status" value="1"/>
</dbReference>
<dbReference type="Pfam" id="PF01909">
    <property type="entry name" value="NTP_transf_2"/>
    <property type="match status" value="1"/>
</dbReference>
<protein>
    <submittedName>
        <fullName evidence="11">DNA polymerase beta domain protein region</fullName>
    </submittedName>
</protein>
<evidence type="ECO:0000256" key="6">
    <source>
        <dbReference type="ARBA" id="ARBA00022741"/>
    </source>
</evidence>
<dbReference type="SUPFAM" id="SSF81301">
    <property type="entry name" value="Nucleotidyltransferase"/>
    <property type="match status" value="1"/>
</dbReference>
<keyword evidence="4" id="KW-0548">Nucleotidyltransferase</keyword>
<keyword evidence="3" id="KW-0808">Transferase</keyword>
<accession>E1QF69</accession>
<evidence type="ECO:0000256" key="8">
    <source>
        <dbReference type="ARBA" id="ARBA00022842"/>
    </source>
</evidence>
<dbReference type="GO" id="GO:0046872">
    <property type="term" value="F:metal ion binding"/>
    <property type="evidence" value="ECO:0007669"/>
    <property type="project" value="UniProtKB-KW"/>
</dbReference>
<sequence>MDEQLLSKRAEILDIAARHGVRSIRVFGSFARGRASAQSDVDFLVEAGQRRSPFFPGGLIADLEELLGRQVDVVEPEGLHWLIKDRIIAEAIPL</sequence>